<evidence type="ECO:0000313" key="9">
    <source>
        <dbReference type="Proteomes" id="UP001169823"/>
    </source>
</evidence>
<comment type="function">
    <text evidence="5 6">Structural component of flagellum, the bacterial motility apparatus. Part of the rod structure of flagellar basal body.</text>
</comment>
<keyword evidence="4 6" id="KW-0975">Bacterial flagellum</keyword>
<name>A0AAW7XZU7_9RHOB</name>
<dbReference type="PIRSF" id="PIRSF002889">
    <property type="entry name" value="Rod_FlgB"/>
    <property type="match status" value="1"/>
</dbReference>
<comment type="caution">
    <text evidence="8">The sequence shown here is derived from an EMBL/GenBank/DDBJ whole genome shotgun (WGS) entry which is preliminary data.</text>
</comment>
<dbReference type="InterPro" id="IPR006300">
    <property type="entry name" value="FlgB"/>
</dbReference>
<accession>A0AAW7XZU7</accession>
<gene>
    <name evidence="8" type="ORF">Q4494_14900</name>
</gene>
<evidence type="ECO:0000259" key="7">
    <source>
        <dbReference type="Pfam" id="PF00460"/>
    </source>
</evidence>
<evidence type="ECO:0000256" key="1">
    <source>
        <dbReference type="ARBA" id="ARBA00004117"/>
    </source>
</evidence>
<dbReference type="NCBIfam" id="NF009270">
    <property type="entry name" value="PRK12627.1"/>
    <property type="match status" value="1"/>
</dbReference>
<sequence length="128" mass="14026">MFENLEIFKMAGDMARHAVTRQEVIAKNIANADTPEYRAKDIASFARAYEQASGTTMRATRAAHILDPKDAAADYGVFETSGATSPNGNTVSLETEMMKSSQVRHEHDLALAIYKSSMNILRTSIGRA</sequence>
<organism evidence="8 9">
    <name type="scientific">Celeribacter halophilus</name>
    <dbReference type="NCBI Taxonomy" id="576117"/>
    <lineage>
        <taxon>Bacteria</taxon>
        <taxon>Pseudomonadati</taxon>
        <taxon>Pseudomonadota</taxon>
        <taxon>Alphaproteobacteria</taxon>
        <taxon>Rhodobacterales</taxon>
        <taxon>Roseobacteraceae</taxon>
        <taxon>Celeribacter</taxon>
    </lineage>
</organism>
<dbReference type="GO" id="GO:0009425">
    <property type="term" value="C:bacterial-type flagellum basal body"/>
    <property type="evidence" value="ECO:0007669"/>
    <property type="project" value="UniProtKB-SubCell"/>
</dbReference>
<evidence type="ECO:0000256" key="6">
    <source>
        <dbReference type="PIRNR" id="PIRNR002889"/>
    </source>
</evidence>
<comment type="similarity">
    <text evidence="2 6">Belongs to the flagella basal body rod proteins family.</text>
</comment>
<dbReference type="RefSeq" id="WP_216046099.1">
    <property type="nucleotide sequence ID" value="NZ_JAHKPE010000040.1"/>
</dbReference>
<feature type="domain" description="Flagellar basal body rod protein N-terminal" evidence="7">
    <location>
        <begin position="20"/>
        <end position="37"/>
    </location>
</feature>
<comment type="subunit">
    <text evidence="6">The basal body constitutes a major portion of the flagellar organelle and consists of a number of rings mounted on a central rod.</text>
</comment>
<evidence type="ECO:0000256" key="3">
    <source>
        <dbReference type="ARBA" id="ARBA00014376"/>
    </source>
</evidence>
<protein>
    <recommendedName>
        <fullName evidence="3 6">Flagellar basal body rod protein FlgB</fullName>
    </recommendedName>
</protein>
<dbReference type="InterPro" id="IPR001444">
    <property type="entry name" value="Flag_bb_rod_N"/>
</dbReference>
<dbReference type="Pfam" id="PF00460">
    <property type="entry name" value="Flg_bb_rod"/>
    <property type="match status" value="1"/>
</dbReference>
<evidence type="ECO:0000256" key="2">
    <source>
        <dbReference type="ARBA" id="ARBA00009677"/>
    </source>
</evidence>
<reference evidence="8" key="1">
    <citation type="submission" date="2023-07" db="EMBL/GenBank/DDBJ databases">
        <title>Genome content predicts the carbon catabolic preferences of heterotrophic bacteria.</title>
        <authorList>
            <person name="Gralka M."/>
        </authorList>
    </citation>
    <scope>NUCLEOTIDE SEQUENCE</scope>
    <source>
        <strain evidence="8">I2M02</strain>
    </source>
</reference>
<proteinExistence type="inferred from homology"/>
<evidence type="ECO:0000313" key="8">
    <source>
        <dbReference type="EMBL" id="MDO6458378.1"/>
    </source>
</evidence>
<evidence type="ECO:0000256" key="5">
    <source>
        <dbReference type="ARBA" id="ARBA00024934"/>
    </source>
</evidence>
<dbReference type="AlphaFoldDB" id="A0AAW7XZU7"/>
<dbReference type="Proteomes" id="UP001169823">
    <property type="component" value="Unassembled WGS sequence"/>
</dbReference>
<evidence type="ECO:0000256" key="4">
    <source>
        <dbReference type="ARBA" id="ARBA00023143"/>
    </source>
</evidence>
<comment type="subcellular location">
    <subcellularLocation>
        <location evidence="1 6">Bacterial flagellum basal body</location>
    </subcellularLocation>
</comment>
<dbReference type="EMBL" id="JAUOPJ010000012">
    <property type="protein sequence ID" value="MDO6458378.1"/>
    <property type="molecule type" value="Genomic_DNA"/>
</dbReference>